<evidence type="ECO:0000313" key="3">
    <source>
        <dbReference type="Proteomes" id="UP000516052"/>
    </source>
</evidence>
<protein>
    <submittedName>
        <fullName evidence="2">Uncharacterized protein</fullName>
    </submittedName>
</protein>
<feature type="compositionally biased region" description="Polar residues" evidence="1">
    <location>
        <begin position="136"/>
        <end position="145"/>
    </location>
</feature>
<gene>
    <name evidence="2" type="ORF">IAG44_18650</name>
</gene>
<dbReference type="KEGG" id="sroi:IAG44_18650"/>
<organism evidence="2 3">
    <name type="scientific">Streptomyces roseirectus</name>
    <dbReference type="NCBI Taxonomy" id="2768066"/>
    <lineage>
        <taxon>Bacteria</taxon>
        <taxon>Bacillati</taxon>
        <taxon>Actinomycetota</taxon>
        <taxon>Actinomycetes</taxon>
        <taxon>Kitasatosporales</taxon>
        <taxon>Streptomycetaceae</taxon>
        <taxon>Streptomyces</taxon>
    </lineage>
</organism>
<dbReference type="EMBL" id="CP060828">
    <property type="protein sequence ID" value="QNP71261.1"/>
    <property type="molecule type" value="Genomic_DNA"/>
</dbReference>
<feature type="region of interest" description="Disordered" evidence="1">
    <location>
        <begin position="110"/>
        <end position="145"/>
    </location>
</feature>
<keyword evidence="3" id="KW-1185">Reference proteome</keyword>
<evidence type="ECO:0000313" key="2">
    <source>
        <dbReference type="EMBL" id="QNP71261.1"/>
    </source>
</evidence>
<reference evidence="2 3" key="1">
    <citation type="submission" date="2020-08" db="EMBL/GenBank/DDBJ databases">
        <title>A novel species.</title>
        <authorList>
            <person name="Gao J."/>
        </authorList>
    </citation>
    <scope>NUCLEOTIDE SEQUENCE [LARGE SCALE GENOMIC DNA]</scope>
    <source>
        <strain evidence="2 3">CRXT-G-22</strain>
    </source>
</reference>
<dbReference type="RefSeq" id="WP_187748234.1">
    <property type="nucleotide sequence ID" value="NZ_CP060828.1"/>
</dbReference>
<dbReference type="SUPFAM" id="SSF63825">
    <property type="entry name" value="YWTD domain"/>
    <property type="match status" value="1"/>
</dbReference>
<dbReference type="Proteomes" id="UP000516052">
    <property type="component" value="Chromosome"/>
</dbReference>
<sequence length="145" mass="15780">MALARVAGTATRATSEPPAAESGHLYAISPEDVTVWSWSSRTGWKRVGHTPAGVIAAGPAGLFATDPVDDRIFRYDGVSRWDFVGTGADGQTLAVGDRLWVRDSRAVRQWDPSTPRGRRYGPAWRPRSTADRSDCSRPNPTVSTR</sequence>
<proteinExistence type="predicted"/>
<evidence type="ECO:0000256" key="1">
    <source>
        <dbReference type="SAM" id="MobiDB-lite"/>
    </source>
</evidence>
<name>A0A7H0IEP5_9ACTN</name>
<dbReference type="AlphaFoldDB" id="A0A7H0IEP5"/>
<accession>A0A7H0IEP5</accession>